<gene>
    <name evidence="6" type="ORF">M4486_16470</name>
</gene>
<dbReference type="Pfam" id="PF01494">
    <property type="entry name" value="FAD_binding_3"/>
    <property type="match status" value="1"/>
</dbReference>
<comment type="cofactor">
    <cofactor evidence="1">
        <name>FAD</name>
        <dbReference type="ChEBI" id="CHEBI:57692"/>
    </cofactor>
</comment>
<feature type="domain" description="FAD-binding" evidence="5">
    <location>
        <begin position="5"/>
        <end position="363"/>
    </location>
</feature>
<dbReference type="Proteomes" id="UP001055868">
    <property type="component" value="Chromosome"/>
</dbReference>
<dbReference type="InterPro" id="IPR036188">
    <property type="entry name" value="FAD/NAD-bd_sf"/>
</dbReference>
<accession>A0ABY4N3R6</accession>
<dbReference type="Gene3D" id="3.30.70.2450">
    <property type="match status" value="1"/>
</dbReference>
<feature type="region of interest" description="Disordered" evidence="4">
    <location>
        <begin position="525"/>
        <end position="548"/>
    </location>
</feature>
<evidence type="ECO:0000313" key="6">
    <source>
        <dbReference type="EMBL" id="UQN29205.1"/>
    </source>
</evidence>
<evidence type="ECO:0000256" key="2">
    <source>
        <dbReference type="ARBA" id="ARBA00022630"/>
    </source>
</evidence>
<keyword evidence="3" id="KW-0274">FAD</keyword>
<evidence type="ECO:0000256" key="3">
    <source>
        <dbReference type="ARBA" id="ARBA00022827"/>
    </source>
</evidence>
<organism evidence="6 7">
    <name type="scientific">Brachybacterium kimchii</name>
    <dbReference type="NCBI Taxonomy" id="2942909"/>
    <lineage>
        <taxon>Bacteria</taxon>
        <taxon>Bacillati</taxon>
        <taxon>Actinomycetota</taxon>
        <taxon>Actinomycetes</taxon>
        <taxon>Micrococcales</taxon>
        <taxon>Dermabacteraceae</taxon>
        <taxon>Brachybacterium</taxon>
    </lineage>
</organism>
<dbReference type="InterPro" id="IPR050641">
    <property type="entry name" value="RIFMO-like"/>
</dbReference>
<evidence type="ECO:0000313" key="7">
    <source>
        <dbReference type="Proteomes" id="UP001055868"/>
    </source>
</evidence>
<evidence type="ECO:0000256" key="1">
    <source>
        <dbReference type="ARBA" id="ARBA00001974"/>
    </source>
</evidence>
<keyword evidence="2" id="KW-0285">Flavoprotein</keyword>
<evidence type="ECO:0000256" key="4">
    <source>
        <dbReference type="SAM" id="MobiDB-lite"/>
    </source>
</evidence>
<sequence length="602" mass="62836">MTDHDVDVLVAGAGPVGLMAAVNLARSGVSVRLVDAAREPATTSRALGAHARSLEVYDQIGILGEIAPHGTRVNAFVRHEAEGTNRLDFDFGDLATRFPFMLNVDQVIIERALRAAAAMLGVEIEWGTTLESFEQDADGVTAVLGRQPDPASGTDAGSTAESVPQSAASATSETVRARYLWGCDGGHSTVRKALGLPLTGESAHTWLIADAVVHTDVDRDGVHWMFPEGGALMLFPFPEAGTWRLLDTTGEGDPSDPAQIARQFSAKLTQALGRETVVEPPSWVSRFTIQQRAVPAMHVGRCFVSGDAAHVHSPASGQGLNTGVQEAYNLAWKLAMVLRGQADASLLDTYDAERVPVGQALLASTSRVMATVMVDDPTSATAQETPAGAGAQAEVDSRAEGEADAAAGAEADAAAEAERKHKEFERGLIRGMSGLAIGYPDSALTLASGESAPTHAADGPTGPQPGERIGQVWAHQAQSPGWTMLRAALRSPAWHLVVREGARGTVDASGLPDWLETVALVGRDGSGAGRPSDPGALRGATDPSAQGAAHRIPDADALVSGTLALGDEEWILVRPDGYLSARGVGHEALHAAIDHMTAGGRR</sequence>
<reference evidence="6" key="1">
    <citation type="submission" date="2022-05" db="EMBL/GenBank/DDBJ databases">
        <title>Genomic analysis of Brachybacterium sp. CBA3104.</title>
        <authorList>
            <person name="Roh S.W."/>
            <person name="Kim Y.B."/>
            <person name="Kim Y."/>
        </authorList>
    </citation>
    <scope>NUCLEOTIDE SEQUENCE</scope>
    <source>
        <strain evidence="6">CBA3104</strain>
    </source>
</reference>
<dbReference type="EMBL" id="CP097218">
    <property type="protein sequence ID" value="UQN29205.1"/>
    <property type="molecule type" value="Genomic_DNA"/>
</dbReference>
<dbReference type="InterPro" id="IPR002938">
    <property type="entry name" value="FAD-bd"/>
</dbReference>
<dbReference type="RefSeq" id="WP_249478375.1">
    <property type="nucleotide sequence ID" value="NZ_CP097218.1"/>
</dbReference>
<keyword evidence="7" id="KW-1185">Reference proteome</keyword>
<protein>
    <submittedName>
        <fullName evidence="6">FAD-dependent oxidoreductase</fullName>
    </submittedName>
</protein>
<feature type="region of interest" description="Disordered" evidence="4">
    <location>
        <begin position="145"/>
        <end position="169"/>
    </location>
</feature>
<feature type="region of interest" description="Disordered" evidence="4">
    <location>
        <begin position="449"/>
        <end position="468"/>
    </location>
</feature>
<proteinExistence type="predicted"/>
<feature type="region of interest" description="Disordered" evidence="4">
    <location>
        <begin position="378"/>
        <end position="407"/>
    </location>
</feature>
<name>A0ABY4N3R6_9MICO</name>
<feature type="compositionally biased region" description="Polar residues" evidence="4">
    <location>
        <begin position="155"/>
        <end position="169"/>
    </location>
</feature>
<dbReference type="PANTHER" id="PTHR43004">
    <property type="entry name" value="TRK SYSTEM POTASSIUM UPTAKE PROTEIN"/>
    <property type="match status" value="1"/>
</dbReference>
<dbReference type="SUPFAM" id="SSF51905">
    <property type="entry name" value="FAD/NAD(P)-binding domain"/>
    <property type="match status" value="1"/>
</dbReference>
<dbReference type="PRINTS" id="PR00420">
    <property type="entry name" value="RNGMNOXGNASE"/>
</dbReference>
<dbReference type="Gene3D" id="3.50.50.60">
    <property type="entry name" value="FAD/NAD(P)-binding domain"/>
    <property type="match status" value="1"/>
</dbReference>
<dbReference type="PANTHER" id="PTHR43004:SF19">
    <property type="entry name" value="BINDING MONOOXYGENASE, PUTATIVE (JCVI)-RELATED"/>
    <property type="match status" value="1"/>
</dbReference>
<evidence type="ECO:0000259" key="5">
    <source>
        <dbReference type="Pfam" id="PF01494"/>
    </source>
</evidence>